<evidence type="ECO:0000313" key="3">
    <source>
        <dbReference type="EMBL" id="MEL1252632.1"/>
    </source>
</evidence>
<dbReference type="Pfam" id="PF00535">
    <property type="entry name" value="Glycos_transf_2"/>
    <property type="match status" value="1"/>
</dbReference>
<dbReference type="PANTHER" id="PTHR43179:SF7">
    <property type="entry name" value="RHAMNOSYLTRANSFERASE WBBL"/>
    <property type="match status" value="1"/>
</dbReference>
<keyword evidence="3" id="KW-0808">Transferase</keyword>
<keyword evidence="1" id="KW-0472">Membrane</keyword>
<dbReference type="Proteomes" id="UP001485226">
    <property type="component" value="Unassembled WGS sequence"/>
</dbReference>
<dbReference type="SUPFAM" id="SSF53448">
    <property type="entry name" value="Nucleotide-diphospho-sugar transferases"/>
    <property type="match status" value="1"/>
</dbReference>
<dbReference type="GO" id="GO:0016757">
    <property type="term" value="F:glycosyltransferase activity"/>
    <property type="evidence" value="ECO:0007669"/>
    <property type="project" value="UniProtKB-KW"/>
</dbReference>
<keyword evidence="3" id="KW-0328">Glycosyltransferase</keyword>
<protein>
    <submittedName>
        <fullName evidence="3">Glycosyltransferase family 2 protein</fullName>
        <ecNumber evidence="3">2.4.-.-</ecNumber>
    </submittedName>
</protein>
<dbReference type="InterPro" id="IPR001173">
    <property type="entry name" value="Glyco_trans_2-like"/>
</dbReference>
<dbReference type="EC" id="2.4.-.-" evidence="3"/>
<evidence type="ECO:0000313" key="4">
    <source>
        <dbReference type="Proteomes" id="UP001485226"/>
    </source>
</evidence>
<evidence type="ECO:0000256" key="1">
    <source>
        <dbReference type="SAM" id="Phobius"/>
    </source>
</evidence>
<reference evidence="3 4" key="1">
    <citation type="submission" date="2024-04" db="EMBL/GenBank/DDBJ databases">
        <title>Flavobacterium sp. DGU38 16S ribosomal RNA gene Genome sequencing and assembly.</title>
        <authorList>
            <person name="Park S."/>
        </authorList>
    </citation>
    <scope>NUCLEOTIDE SEQUENCE [LARGE SCALE GENOMIC DNA]</scope>
    <source>
        <strain evidence="3 4">DGU38</strain>
    </source>
</reference>
<feature type="transmembrane region" description="Helical" evidence="1">
    <location>
        <begin position="268"/>
        <end position="287"/>
    </location>
</feature>
<dbReference type="Gene3D" id="3.90.550.10">
    <property type="entry name" value="Spore Coat Polysaccharide Biosynthesis Protein SpsA, Chain A"/>
    <property type="match status" value="1"/>
</dbReference>
<dbReference type="CDD" id="cd04186">
    <property type="entry name" value="GT_2_like_c"/>
    <property type="match status" value="1"/>
</dbReference>
<dbReference type="RefSeq" id="WP_341689197.1">
    <property type="nucleotide sequence ID" value="NZ_JBBYHS010000002.1"/>
</dbReference>
<feature type="domain" description="Glycosyltransferase 2-like" evidence="2">
    <location>
        <begin position="8"/>
        <end position="143"/>
    </location>
</feature>
<dbReference type="PANTHER" id="PTHR43179">
    <property type="entry name" value="RHAMNOSYLTRANSFERASE WBBL"/>
    <property type="match status" value="1"/>
</dbReference>
<evidence type="ECO:0000259" key="2">
    <source>
        <dbReference type="Pfam" id="PF00535"/>
    </source>
</evidence>
<proteinExistence type="predicted"/>
<dbReference type="EMBL" id="JBBYHS010000002">
    <property type="protein sequence ID" value="MEL1252632.1"/>
    <property type="molecule type" value="Genomic_DNA"/>
</dbReference>
<keyword evidence="4" id="KW-1185">Reference proteome</keyword>
<sequence length="312" mass="36540">MTNNVMISIIIVNYNTKELLINCINSIYKETKEVDFEIIVVDNNSNDGSEYAIREKFKNVIFIQTGENLGFGRANNIGINKSGGKYLFLLNSDTILCNNSIKVFFDFYEKYDNKIGNIGAVGGELLQDDGKSRNHSSHYFPKMQDEFKIIWNAFISKISKSMILNTKKEAILEKNEKFKKVDYVTGADLFICKSKMIEVGCFDKKFFMYFEETDLQKRLIKMGFDNYLISGTEIIHYEGGSFNKKKSSIRTFMLDQSRFYYYKKHNNIIFYFFFRVLYFIITIPLFFDFSLNYSMRKKLLLLRLGYGSNIVE</sequence>
<gene>
    <name evidence="3" type="ORF">AAEO57_02490</name>
</gene>
<dbReference type="InterPro" id="IPR029044">
    <property type="entry name" value="Nucleotide-diphossugar_trans"/>
</dbReference>
<accession>A0ABU9IJP5</accession>
<comment type="caution">
    <text evidence="3">The sequence shown here is derived from an EMBL/GenBank/DDBJ whole genome shotgun (WGS) entry which is preliminary data.</text>
</comment>
<keyword evidence="1" id="KW-1133">Transmembrane helix</keyword>
<name>A0ABU9IJP5_9FLAO</name>
<organism evidence="3 4">
    <name type="scientific">Flavobacterium calami</name>
    <dbReference type="NCBI Taxonomy" id="3139144"/>
    <lineage>
        <taxon>Bacteria</taxon>
        <taxon>Pseudomonadati</taxon>
        <taxon>Bacteroidota</taxon>
        <taxon>Flavobacteriia</taxon>
        <taxon>Flavobacteriales</taxon>
        <taxon>Flavobacteriaceae</taxon>
        <taxon>Flavobacterium</taxon>
    </lineage>
</organism>
<keyword evidence="1" id="KW-0812">Transmembrane</keyword>